<feature type="transmembrane region" description="Helical" evidence="6">
    <location>
        <begin position="546"/>
        <end position="568"/>
    </location>
</feature>
<dbReference type="Proteomes" id="UP000027590">
    <property type="component" value="Unassembled WGS sequence"/>
</dbReference>
<feature type="transmembrane region" description="Helical" evidence="6">
    <location>
        <begin position="574"/>
        <end position="591"/>
    </location>
</feature>
<dbReference type="InterPro" id="IPR004477">
    <property type="entry name" value="ComEC_N"/>
</dbReference>
<feature type="transmembrane region" description="Helical" evidence="6">
    <location>
        <begin position="479"/>
        <end position="502"/>
    </location>
</feature>
<keyword evidence="3 6" id="KW-0812">Transmembrane</keyword>
<feature type="transmembrane region" description="Helical" evidence="6">
    <location>
        <begin position="116"/>
        <end position="136"/>
    </location>
</feature>
<comment type="subcellular location">
    <subcellularLocation>
        <location evidence="1">Cell membrane</location>
        <topology evidence="1">Multi-pass membrane protein</topology>
    </subcellularLocation>
</comment>
<evidence type="ECO:0000256" key="4">
    <source>
        <dbReference type="ARBA" id="ARBA00022989"/>
    </source>
</evidence>
<evidence type="ECO:0000256" key="1">
    <source>
        <dbReference type="ARBA" id="ARBA00004651"/>
    </source>
</evidence>
<reference evidence="8 9" key="2">
    <citation type="journal article" date="2014" name="PLoS ONE">
        <title>Evolution of mitochondria reconstructed from the energy metabolism of living bacteria.</title>
        <authorList>
            <person name="Degli Esposti M."/>
            <person name="Chouaia B."/>
            <person name="Comandatore F."/>
            <person name="Crotti E."/>
            <person name="Sassera D."/>
            <person name="Lievens P.M."/>
            <person name="Daffonchio D."/>
            <person name="Bandi C."/>
        </authorList>
    </citation>
    <scope>NUCLEOTIDE SEQUENCE [LARGE SCALE GENOMIC DNA]</scope>
    <source>
        <strain evidence="9">AM169</strain>
    </source>
</reference>
<feature type="transmembrane region" description="Helical" evidence="6">
    <location>
        <begin position="508"/>
        <end position="534"/>
    </location>
</feature>
<comment type="caution">
    <text evidence="8">The sequence shown here is derived from an EMBL/GenBank/DDBJ whole genome shotgun (WGS) entry which is preliminary data.</text>
</comment>
<sequence>MGRAIHFNVSSWALSQAAALVEWTGQGWMQEAAERRMMGQAVLRMVASGLARQGSRLTCWLPVGVALGIVGYFALPAEPAWSTGLMMGGLAGMGLVLLACCRWMVAGTEQAAHWQVLGHCLGSGLLAIGLGFLLAWGQAVRQSPMPLLPMESVWLEGRLAALEPVPGRHEGQKPSWHVVVEGAVFDSPWWNGMAPLQRRVTVTFLPREGQEDGLMALVTGQPVRIRALLRSPPPPLWPGGHDGQRAAWFAGRAGAGLALSPPLPLRAAPAGGVVGRLEDRLVHLRQTMAWMIGAALPGQVGAVASAVLCGETGRLSAETRQSYAAAGLAHLLAVAGLHLGLVMGLVFATVRRCLSLSQRLSAYWPCREVAMLVSFGAGVVYVVLTGLHVPGLRALGMAGLAVLALLLGRRAVSMRGLALVCLVLEVMSPVLVLDVSFQMSFAAVMALIAGHESWRNWLFRLGGHHGQQAPALWRRGAALLVALVLTSLLAGLATLPLSMAYFGAFQPWFVMANLLAVPLMGVWVMPAGIVALLLMPFGLSSGPLHVMGWGIKGIGWLAGCVAAAPLASLPVPSFPAWGVGLYLLGLTVMCLWRGWGRFAGVGVMAVALSAPWLVDRPVMLLVEQGAVLAVRQEGAMKVMEGRPGSGLVRQEMQRALGWNVRGLGQPDCAAGLCHLRLGNDRLVLWRGVAGPERGGEASCRDVVLEIRMGGQHPLCPSVRQLGPADLRREGSWAVYGTGAGGIRLVSDRMVQGDRLWTGEGAFQNVVPLPPAPAE</sequence>
<proteinExistence type="predicted"/>
<dbReference type="EMBL" id="CBLY010000006">
    <property type="protein sequence ID" value="CDG34418.1"/>
    <property type="molecule type" value="Genomic_DNA"/>
</dbReference>
<keyword evidence="4 6" id="KW-1133">Transmembrane helix</keyword>
<evidence type="ECO:0000313" key="9">
    <source>
        <dbReference type="Proteomes" id="UP000027590"/>
    </source>
</evidence>
<feature type="transmembrane region" description="Helical" evidence="6">
    <location>
        <begin position="81"/>
        <end position="104"/>
    </location>
</feature>
<feature type="transmembrane region" description="Helical" evidence="6">
    <location>
        <begin position="362"/>
        <end position="384"/>
    </location>
</feature>
<dbReference type="InterPro" id="IPR052159">
    <property type="entry name" value="Competence_DNA_uptake"/>
</dbReference>
<evidence type="ECO:0000256" key="3">
    <source>
        <dbReference type="ARBA" id="ARBA00022692"/>
    </source>
</evidence>
<organism evidence="8 9">
    <name type="scientific">Parasaccharibacter apium</name>
    <dbReference type="NCBI Taxonomy" id="1510841"/>
    <lineage>
        <taxon>Bacteria</taxon>
        <taxon>Pseudomonadati</taxon>
        <taxon>Pseudomonadota</taxon>
        <taxon>Alphaproteobacteria</taxon>
        <taxon>Acetobacterales</taxon>
        <taxon>Acetobacteraceae</taxon>
        <taxon>Parasaccharibacter</taxon>
    </lineage>
</organism>
<reference evidence="8 9" key="1">
    <citation type="journal article" date="2014" name="Genome Biol. Evol.">
        <title>Acetic acid bacteria genomes reveal functional traits for adaptation to life in insect guts.</title>
        <authorList>
            <person name="Chouaia B."/>
            <person name="Gaiarsa S."/>
            <person name="Crotti E."/>
            <person name="Comandatore F."/>
            <person name="Degli Esposti M."/>
            <person name="Ricci I."/>
            <person name="Alma A."/>
            <person name="Favia G."/>
            <person name="Bandi C."/>
            <person name="Daffonchio D."/>
        </authorList>
    </citation>
    <scope>NUCLEOTIDE SEQUENCE [LARGE SCALE GENOMIC DNA]</scope>
    <source>
        <strain evidence="9">AM169</strain>
    </source>
</reference>
<evidence type="ECO:0000256" key="5">
    <source>
        <dbReference type="ARBA" id="ARBA00023136"/>
    </source>
</evidence>
<dbReference type="AlphaFoldDB" id="A0A7U7G798"/>
<dbReference type="GO" id="GO:0005886">
    <property type="term" value="C:plasma membrane"/>
    <property type="evidence" value="ECO:0007669"/>
    <property type="project" value="UniProtKB-SubCell"/>
</dbReference>
<dbReference type="PANTHER" id="PTHR30619">
    <property type="entry name" value="DNA INTERNALIZATION/COMPETENCE PROTEIN COMEC/REC2"/>
    <property type="match status" value="1"/>
</dbReference>
<accession>A0A7U7G798</accession>
<protein>
    <submittedName>
        <fullName evidence="8">DNA internalization-related competence protein ComEC/Rec2</fullName>
    </submittedName>
</protein>
<dbReference type="NCBIfam" id="TIGR00360">
    <property type="entry name" value="ComEC_N-term"/>
    <property type="match status" value="1"/>
</dbReference>
<keyword evidence="5 6" id="KW-0472">Membrane</keyword>
<dbReference type="Pfam" id="PF03772">
    <property type="entry name" value="Competence"/>
    <property type="match status" value="1"/>
</dbReference>
<name>A0A7U7G798_9PROT</name>
<feature type="transmembrane region" description="Helical" evidence="6">
    <location>
        <begin position="414"/>
        <end position="433"/>
    </location>
</feature>
<evidence type="ECO:0000256" key="2">
    <source>
        <dbReference type="ARBA" id="ARBA00022475"/>
    </source>
</evidence>
<feature type="domain" description="ComEC/Rec2-related protein" evidence="7">
    <location>
        <begin position="308"/>
        <end position="594"/>
    </location>
</feature>
<evidence type="ECO:0000256" key="6">
    <source>
        <dbReference type="SAM" id="Phobius"/>
    </source>
</evidence>
<keyword evidence="2" id="KW-1003">Cell membrane</keyword>
<feature type="transmembrane region" description="Helical" evidence="6">
    <location>
        <begin position="57"/>
        <end position="75"/>
    </location>
</feature>
<evidence type="ECO:0000259" key="7">
    <source>
        <dbReference type="Pfam" id="PF03772"/>
    </source>
</evidence>
<gene>
    <name evidence="8" type="ORF">SACS_1680</name>
</gene>
<feature type="transmembrane region" description="Helical" evidence="6">
    <location>
        <begin position="323"/>
        <end position="350"/>
    </location>
</feature>
<evidence type="ECO:0000313" key="8">
    <source>
        <dbReference type="EMBL" id="CDG34418.1"/>
    </source>
</evidence>
<dbReference type="PANTHER" id="PTHR30619:SF1">
    <property type="entry name" value="RECOMBINATION PROTEIN 2"/>
    <property type="match status" value="1"/>
</dbReference>